<name>A0A557S4D9_9RHOO</name>
<organism evidence="1 2">
    <name type="scientific">Denitromonas halophila</name>
    <dbReference type="NCBI Taxonomy" id="1629404"/>
    <lineage>
        <taxon>Bacteria</taxon>
        <taxon>Pseudomonadati</taxon>
        <taxon>Pseudomonadota</taxon>
        <taxon>Betaproteobacteria</taxon>
        <taxon>Rhodocyclales</taxon>
        <taxon>Zoogloeaceae</taxon>
        <taxon>Denitromonas</taxon>
    </lineage>
</organism>
<gene>
    <name evidence="1" type="ORF">FHP89_18520</name>
</gene>
<reference evidence="1 2" key="1">
    <citation type="submission" date="2019-07" db="EMBL/GenBank/DDBJ databases">
        <title>The pathways for chlorine oxyanion respiration interact through the shared metabolite chlorate.</title>
        <authorList>
            <person name="Barnum T.P."/>
            <person name="Cheng Y."/>
            <person name="Hill K.A."/>
            <person name="Lucas L.N."/>
            <person name="Carlson H.K."/>
            <person name="Coates J.D."/>
        </authorList>
    </citation>
    <scope>NUCLEOTIDE SEQUENCE [LARGE SCALE GENOMIC DNA]</scope>
    <source>
        <strain evidence="1 2">SFB-1</strain>
    </source>
</reference>
<dbReference type="EMBL" id="VMNI01000021">
    <property type="protein sequence ID" value="TVO72276.1"/>
    <property type="molecule type" value="Genomic_DNA"/>
</dbReference>
<dbReference type="AlphaFoldDB" id="A0A557S4D9"/>
<sequence length="165" mass="18736">MKEDHEVFNSLFIAAVDVYGPLLERCNRTADREKIFEAVQYVYDGFHKLHKTFPVTAKPLNEYLASRLQHHCGMVGCDSPHGDECTKKYPDGSDPAMTLFDYRVNEVKERLKAAGFSANLKTSRPIAPKAISCAYSAQHYQDAYERAGRVSDLVCFQKALQRELQ</sequence>
<evidence type="ECO:0000313" key="2">
    <source>
        <dbReference type="Proteomes" id="UP000318349"/>
    </source>
</evidence>
<accession>A0A557S4D9</accession>
<dbReference type="Proteomes" id="UP000318349">
    <property type="component" value="Unassembled WGS sequence"/>
</dbReference>
<evidence type="ECO:0000313" key="1">
    <source>
        <dbReference type="EMBL" id="TVO72276.1"/>
    </source>
</evidence>
<protein>
    <submittedName>
        <fullName evidence="1">Uncharacterized protein</fullName>
    </submittedName>
</protein>
<comment type="caution">
    <text evidence="1">The sequence shown here is derived from an EMBL/GenBank/DDBJ whole genome shotgun (WGS) entry which is preliminary data.</text>
</comment>
<proteinExistence type="predicted"/>